<feature type="transmembrane region" description="Helical" evidence="1">
    <location>
        <begin position="87"/>
        <end position="105"/>
    </location>
</feature>
<evidence type="ECO:0000313" key="2">
    <source>
        <dbReference type="EMBL" id="CCC92925.1"/>
    </source>
</evidence>
<accession>G0UU61</accession>
<dbReference type="EMBL" id="HE575322">
    <property type="protein sequence ID" value="CCC92925.1"/>
    <property type="molecule type" value="Genomic_DNA"/>
</dbReference>
<evidence type="ECO:0000256" key="1">
    <source>
        <dbReference type="SAM" id="Phobius"/>
    </source>
</evidence>
<name>G0UU61_TRYCI</name>
<organism evidence="2">
    <name type="scientific">Trypanosoma congolense (strain IL3000)</name>
    <dbReference type="NCBI Taxonomy" id="1068625"/>
    <lineage>
        <taxon>Eukaryota</taxon>
        <taxon>Discoba</taxon>
        <taxon>Euglenozoa</taxon>
        <taxon>Kinetoplastea</taxon>
        <taxon>Metakinetoplastina</taxon>
        <taxon>Trypanosomatida</taxon>
        <taxon>Trypanosomatidae</taxon>
        <taxon>Trypanosoma</taxon>
        <taxon>Nannomonas</taxon>
    </lineage>
</organism>
<dbReference type="AlphaFoldDB" id="G0UU61"/>
<keyword evidence="1" id="KW-0812">Transmembrane</keyword>
<gene>
    <name evidence="2" type="ORF">TCIL3000_9_3220</name>
</gene>
<proteinExistence type="predicted"/>
<keyword evidence="1" id="KW-1133">Transmembrane helix</keyword>
<sequence length="119" mass="13473">MRLSKKTTGLLLAAGEKHSIIIKKGQQRGAKIFHLDASLLFVPSFSSRYAHPLSSLCTAHRIRLFSCTCTAYAPTFVFGKLRCPTCVYCNSFVYFLFFFFFSFFGRQYMHPGFSSEAVA</sequence>
<protein>
    <submittedName>
        <fullName evidence="2">Uncharacterized protein</fullName>
    </submittedName>
</protein>
<keyword evidence="1" id="KW-0472">Membrane</keyword>
<reference evidence="2" key="1">
    <citation type="journal article" date="2012" name="Proc. Natl. Acad. Sci. U.S.A.">
        <title>Antigenic diversity is generated by distinct evolutionary mechanisms in African trypanosome species.</title>
        <authorList>
            <person name="Jackson A.P."/>
            <person name="Berry A."/>
            <person name="Aslett M."/>
            <person name="Allison H.C."/>
            <person name="Burton P."/>
            <person name="Vavrova-Anderson J."/>
            <person name="Brown R."/>
            <person name="Browne H."/>
            <person name="Corton N."/>
            <person name="Hauser H."/>
            <person name="Gamble J."/>
            <person name="Gilderthorp R."/>
            <person name="Marcello L."/>
            <person name="McQuillan J."/>
            <person name="Otto T.D."/>
            <person name="Quail M.A."/>
            <person name="Sanders M.J."/>
            <person name="van Tonder A."/>
            <person name="Ginger M.L."/>
            <person name="Field M.C."/>
            <person name="Barry J.D."/>
            <person name="Hertz-Fowler C."/>
            <person name="Berriman M."/>
        </authorList>
    </citation>
    <scope>NUCLEOTIDE SEQUENCE</scope>
    <source>
        <strain evidence="2">IL3000</strain>
    </source>
</reference>